<evidence type="ECO:0000259" key="6">
    <source>
        <dbReference type="Pfam" id="PF01699"/>
    </source>
</evidence>
<feature type="transmembrane region" description="Helical" evidence="5">
    <location>
        <begin position="242"/>
        <end position="263"/>
    </location>
</feature>
<feature type="transmembrane region" description="Helical" evidence="5">
    <location>
        <begin position="169"/>
        <end position="188"/>
    </location>
</feature>
<protein>
    <submittedName>
        <fullName evidence="7">Conjugal transfer protein TraR</fullName>
    </submittedName>
</protein>
<dbReference type="NCBIfam" id="TIGR00367">
    <property type="entry name" value="calcium/sodium antiporter"/>
    <property type="match status" value="1"/>
</dbReference>
<dbReference type="InterPro" id="IPR004481">
    <property type="entry name" value="K/Na/Ca-exchanger"/>
</dbReference>
<evidence type="ECO:0000256" key="2">
    <source>
        <dbReference type="ARBA" id="ARBA00022692"/>
    </source>
</evidence>
<dbReference type="InterPro" id="IPR044880">
    <property type="entry name" value="NCX_ion-bd_dom_sf"/>
</dbReference>
<dbReference type="GO" id="GO:0005262">
    <property type="term" value="F:calcium channel activity"/>
    <property type="evidence" value="ECO:0007669"/>
    <property type="project" value="TreeGrafter"/>
</dbReference>
<feature type="transmembrane region" description="Helical" evidence="5">
    <location>
        <begin position="32"/>
        <end position="52"/>
    </location>
</feature>
<feature type="transmembrane region" description="Helical" evidence="5">
    <location>
        <begin position="269"/>
        <end position="286"/>
    </location>
</feature>
<organism evidence="7 8">
    <name type="scientific">candidate division TA06 bacterium DG_78</name>
    <dbReference type="NCBI Taxonomy" id="1703772"/>
    <lineage>
        <taxon>Bacteria</taxon>
        <taxon>Bacteria division TA06</taxon>
    </lineage>
</organism>
<feature type="transmembrane region" description="Helical" evidence="5">
    <location>
        <begin position="298"/>
        <end position="315"/>
    </location>
</feature>
<feature type="transmembrane region" description="Helical" evidence="5">
    <location>
        <begin position="208"/>
        <end position="230"/>
    </location>
</feature>
<evidence type="ECO:0000256" key="3">
    <source>
        <dbReference type="ARBA" id="ARBA00022989"/>
    </source>
</evidence>
<feature type="domain" description="Sodium/calcium exchanger membrane region" evidence="6">
    <location>
        <begin position="7"/>
        <end position="148"/>
    </location>
</feature>
<keyword evidence="3 5" id="KW-1133">Transmembrane helix</keyword>
<feature type="transmembrane region" description="Helical" evidence="5">
    <location>
        <begin position="107"/>
        <end position="124"/>
    </location>
</feature>
<evidence type="ECO:0000256" key="5">
    <source>
        <dbReference type="SAM" id="Phobius"/>
    </source>
</evidence>
<comment type="subcellular location">
    <subcellularLocation>
        <location evidence="1">Membrane</location>
        <topology evidence="1">Multi-pass membrane protein</topology>
    </subcellularLocation>
</comment>
<name>A0A0S7YH09_UNCT6</name>
<keyword evidence="2 5" id="KW-0812">Transmembrane</keyword>
<feature type="transmembrane region" description="Helical" evidence="5">
    <location>
        <begin position="72"/>
        <end position="95"/>
    </location>
</feature>
<feature type="transmembrane region" description="Helical" evidence="5">
    <location>
        <begin position="130"/>
        <end position="148"/>
    </location>
</feature>
<feature type="transmembrane region" description="Helical" evidence="5">
    <location>
        <begin position="6"/>
        <end position="25"/>
    </location>
</feature>
<gene>
    <name evidence="7" type="ORF">AMJ52_02565</name>
</gene>
<dbReference type="AlphaFoldDB" id="A0A0S7YH09"/>
<dbReference type="EMBL" id="LJNI01000021">
    <property type="protein sequence ID" value="KPJ73952.1"/>
    <property type="molecule type" value="Genomic_DNA"/>
</dbReference>
<dbReference type="GO" id="GO:0008273">
    <property type="term" value="F:calcium, potassium:sodium antiporter activity"/>
    <property type="evidence" value="ECO:0007669"/>
    <property type="project" value="TreeGrafter"/>
</dbReference>
<dbReference type="PANTHER" id="PTHR10846">
    <property type="entry name" value="SODIUM/POTASSIUM/CALCIUM EXCHANGER"/>
    <property type="match status" value="1"/>
</dbReference>
<evidence type="ECO:0000313" key="7">
    <source>
        <dbReference type="EMBL" id="KPJ73952.1"/>
    </source>
</evidence>
<comment type="caution">
    <text evidence="7">The sequence shown here is derived from an EMBL/GenBank/DDBJ whole genome shotgun (WGS) entry which is preliminary data.</text>
</comment>
<dbReference type="GO" id="GO:0005886">
    <property type="term" value="C:plasma membrane"/>
    <property type="evidence" value="ECO:0007669"/>
    <property type="project" value="TreeGrafter"/>
</dbReference>
<accession>A0A0S7YH09</accession>
<keyword evidence="4 5" id="KW-0472">Membrane</keyword>
<sequence>MTPVVIWIVVFVISLYVLIRASDYFTGAAAKIGLSFGIPDFIIGVTIVAIGTSLPEIVSSVIAVVRHSSEMVVGNVVGSNIANIFLVLGIAAVIGKKLTITYDLVHIDLPLLMGSAFLLAITIVDGKFTLLEAMLCMSGLIVYLLHAISVEKRRTGVMAQKEIKLGKELRGKTFVVLVLSGVFIFIGAKYTVESVIQLSALLHLGTEVIAASAVALGTSLPELMVTISAARKGMPEIAIGNVLGSNIFNALAVMGIPGLIGTLVIPQNILLFGLPMMIIATLLFFFMGQDKEITQWEGWLLIIFYVFFIVKLFNLG</sequence>
<feature type="domain" description="Sodium/calcium exchanger membrane region" evidence="6">
    <location>
        <begin position="173"/>
        <end position="310"/>
    </location>
</feature>
<evidence type="ECO:0000256" key="1">
    <source>
        <dbReference type="ARBA" id="ARBA00004141"/>
    </source>
</evidence>
<dbReference type="InterPro" id="IPR004837">
    <property type="entry name" value="NaCa_Exmemb"/>
</dbReference>
<dbReference type="Pfam" id="PF01699">
    <property type="entry name" value="Na_Ca_ex"/>
    <property type="match status" value="2"/>
</dbReference>
<dbReference type="Proteomes" id="UP000051012">
    <property type="component" value="Unassembled WGS sequence"/>
</dbReference>
<dbReference type="GO" id="GO:0006874">
    <property type="term" value="P:intracellular calcium ion homeostasis"/>
    <property type="evidence" value="ECO:0007669"/>
    <property type="project" value="TreeGrafter"/>
</dbReference>
<dbReference type="PANTHER" id="PTHR10846:SF8">
    <property type="entry name" value="INNER MEMBRANE PROTEIN YRBG"/>
    <property type="match status" value="1"/>
</dbReference>
<reference evidence="7 8" key="1">
    <citation type="journal article" date="2015" name="Microbiome">
        <title>Genomic resolution of linkages in carbon, nitrogen, and sulfur cycling among widespread estuary sediment bacteria.</title>
        <authorList>
            <person name="Baker B.J."/>
            <person name="Lazar C.S."/>
            <person name="Teske A.P."/>
            <person name="Dick G.J."/>
        </authorList>
    </citation>
    <scope>NUCLEOTIDE SEQUENCE [LARGE SCALE GENOMIC DNA]</scope>
    <source>
        <strain evidence="7">DG_78</strain>
    </source>
</reference>
<evidence type="ECO:0000313" key="8">
    <source>
        <dbReference type="Proteomes" id="UP000051012"/>
    </source>
</evidence>
<dbReference type="Gene3D" id="1.20.1420.30">
    <property type="entry name" value="NCX, central ion-binding region"/>
    <property type="match status" value="1"/>
</dbReference>
<evidence type="ECO:0000256" key="4">
    <source>
        <dbReference type="ARBA" id="ARBA00023136"/>
    </source>
</evidence>
<proteinExistence type="predicted"/>